<reference evidence="2 3" key="1">
    <citation type="submission" date="2015-03" db="EMBL/GenBank/DDBJ databases">
        <title>Genome assembly of Sandaracinus amylolyticus DSM 53668.</title>
        <authorList>
            <person name="Sharma G."/>
            <person name="Subramanian S."/>
        </authorList>
    </citation>
    <scope>NUCLEOTIDE SEQUENCE [LARGE SCALE GENOMIC DNA]</scope>
    <source>
        <strain evidence="2 3">DSM 53668</strain>
    </source>
</reference>
<evidence type="ECO:0000313" key="3">
    <source>
        <dbReference type="Proteomes" id="UP000034883"/>
    </source>
</evidence>
<proteinExistence type="predicted"/>
<dbReference type="InterPro" id="IPR005025">
    <property type="entry name" value="FMN_Rdtase-like_dom"/>
</dbReference>
<name>A0A0F6W9Z1_9BACT</name>
<accession>A0A0F6W9Z1</accession>
<dbReference type="KEGG" id="samy:DB32_008270"/>
<evidence type="ECO:0000259" key="1">
    <source>
        <dbReference type="Pfam" id="PF03358"/>
    </source>
</evidence>
<organism evidence="2 3">
    <name type="scientific">Sandaracinus amylolyticus</name>
    <dbReference type="NCBI Taxonomy" id="927083"/>
    <lineage>
        <taxon>Bacteria</taxon>
        <taxon>Pseudomonadati</taxon>
        <taxon>Myxococcota</taxon>
        <taxon>Polyangia</taxon>
        <taxon>Polyangiales</taxon>
        <taxon>Sandaracinaceae</taxon>
        <taxon>Sandaracinus</taxon>
    </lineage>
</organism>
<sequence>MKHVIAISGSVRAVSSTTALLRAVAHVARDHDVRVTFYDGMRELPWFDPDVADDDASDAVKQMRATLRDCDAVLFSTPEYAHGVPGVLKNALDWLVGSGELYAKRVAVLNASNRAKLAHESLVESLTVMGATIVVDAAMTVPLAGKALDADALARDADVAPVLERVVSALRG</sequence>
<dbReference type="PANTHER" id="PTHR30543">
    <property type="entry name" value="CHROMATE REDUCTASE"/>
    <property type="match status" value="1"/>
</dbReference>
<dbReference type="PANTHER" id="PTHR30543:SF21">
    <property type="entry name" value="NAD(P)H-DEPENDENT FMN REDUCTASE LOT6"/>
    <property type="match status" value="1"/>
</dbReference>
<evidence type="ECO:0000313" key="2">
    <source>
        <dbReference type="EMBL" id="AKF11121.1"/>
    </source>
</evidence>
<keyword evidence="3" id="KW-1185">Reference proteome</keyword>
<dbReference type="GO" id="GO:0016491">
    <property type="term" value="F:oxidoreductase activity"/>
    <property type="evidence" value="ECO:0007669"/>
    <property type="project" value="InterPro"/>
</dbReference>
<dbReference type="RefSeq" id="WP_053238020.1">
    <property type="nucleotide sequence ID" value="NZ_CP011125.1"/>
</dbReference>
<dbReference type="STRING" id="927083.DB32_008270"/>
<feature type="domain" description="NADPH-dependent FMN reductase-like" evidence="1">
    <location>
        <begin position="4"/>
        <end position="142"/>
    </location>
</feature>
<dbReference type="AlphaFoldDB" id="A0A0F6W9Z1"/>
<dbReference type="Pfam" id="PF03358">
    <property type="entry name" value="FMN_red"/>
    <property type="match status" value="1"/>
</dbReference>
<dbReference type="Gene3D" id="3.40.50.360">
    <property type="match status" value="1"/>
</dbReference>
<protein>
    <submittedName>
        <fullName evidence="2">NADPH-dependent FMN reductase</fullName>
    </submittedName>
</protein>
<gene>
    <name evidence="2" type="ORF">DB32_008270</name>
</gene>
<dbReference type="GO" id="GO:0005829">
    <property type="term" value="C:cytosol"/>
    <property type="evidence" value="ECO:0007669"/>
    <property type="project" value="TreeGrafter"/>
</dbReference>
<dbReference type="GO" id="GO:0010181">
    <property type="term" value="F:FMN binding"/>
    <property type="evidence" value="ECO:0007669"/>
    <property type="project" value="TreeGrafter"/>
</dbReference>
<dbReference type="InterPro" id="IPR050712">
    <property type="entry name" value="NAD(P)H-dep_reductase"/>
</dbReference>
<dbReference type="InterPro" id="IPR029039">
    <property type="entry name" value="Flavoprotein-like_sf"/>
</dbReference>
<dbReference type="Proteomes" id="UP000034883">
    <property type="component" value="Chromosome"/>
</dbReference>
<dbReference type="SUPFAM" id="SSF52218">
    <property type="entry name" value="Flavoproteins"/>
    <property type="match status" value="1"/>
</dbReference>
<dbReference type="EMBL" id="CP011125">
    <property type="protein sequence ID" value="AKF11121.1"/>
    <property type="molecule type" value="Genomic_DNA"/>
</dbReference>